<evidence type="ECO:0000256" key="4">
    <source>
        <dbReference type="ARBA" id="ARBA00022980"/>
    </source>
</evidence>
<keyword evidence="5 6" id="KW-0687">Ribonucleoprotein</keyword>
<keyword evidence="7" id="KW-0934">Plastid</keyword>
<dbReference type="EMBL" id="MH795132">
    <property type="protein sequence ID" value="AYO28730.1"/>
    <property type="molecule type" value="Genomic_DNA"/>
</dbReference>
<dbReference type="Pfam" id="PF00276">
    <property type="entry name" value="Ribosomal_L23"/>
    <property type="match status" value="1"/>
</dbReference>
<dbReference type="NCBIfam" id="NF004363">
    <property type="entry name" value="PRK05738.2-4"/>
    <property type="match status" value="1"/>
</dbReference>
<dbReference type="AlphaFoldDB" id="A0A3G2R004"/>
<dbReference type="InterPro" id="IPR012678">
    <property type="entry name" value="Ribosomal_uL23/eL15/eS24_sf"/>
</dbReference>
<accession>A0A3G2R004</accession>
<dbReference type="GO" id="GO:0005840">
    <property type="term" value="C:ribosome"/>
    <property type="evidence" value="ECO:0007669"/>
    <property type="project" value="UniProtKB-KW"/>
</dbReference>
<dbReference type="GO" id="GO:1990904">
    <property type="term" value="C:ribonucleoprotein complex"/>
    <property type="evidence" value="ECO:0007669"/>
    <property type="project" value="UniProtKB-KW"/>
</dbReference>
<evidence type="ECO:0000256" key="3">
    <source>
        <dbReference type="ARBA" id="ARBA00022884"/>
    </source>
</evidence>
<dbReference type="PANTHER" id="PTHR11620">
    <property type="entry name" value="60S RIBOSOMAL PROTEIN L23A"/>
    <property type="match status" value="1"/>
</dbReference>
<comment type="similarity">
    <text evidence="1 6">Belongs to the universal ribosomal protein uL23 family.</text>
</comment>
<dbReference type="PROSITE" id="PS00050">
    <property type="entry name" value="RIBOSOMAL_L23"/>
    <property type="match status" value="1"/>
</dbReference>
<proteinExistence type="inferred from homology"/>
<evidence type="ECO:0000313" key="7">
    <source>
        <dbReference type="EMBL" id="AYO28730.1"/>
    </source>
</evidence>
<dbReference type="Gene3D" id="3.30.70.330">
    <property type="match status" value="1"/>
</dbReference>
<dbReference type="GO" id="GO:0003735">
    <property type="term" value="F:structural constituent of ribosome"/>
    <property type="evidence" value="ECO:0007669"/>
    <property type="project" value="InterPro"/>
</dbReference>
<evidence type="ECO:0000256" key="5">
    <source>
        <dbReference type="ARBA" id="ARBA00023274"/>
    </source>
</evidence>
<gene>
    <name evidence="7" type="primary">rpl23</name>
</gene>
<dbReference type="GO" id="GO:0019843">
    <property type="term" value="F:rRNA binding"/>
    <property type="evidence" value="ECO:0007669"/>
    <property type="project" value="UniProtKB-KW"/>
</dbReference>
<dbReference type="InterPro" id="IPR012677">
    <property type="entry name" value="Nucleotide-bd_a/b_plait_sf"/>
</dbReference>
<keyword evidence="2" id="KW-0699">rRNA-binding</keyword>
<reference evidence="7" key="1">
    <citation type="submission" date="2018-08" db="EMBL/GenBank/DDBJ databases">
        <title>Comparative Plastid Genomics of Synurophyceae: Evolutionary Evidence of Lateral Gene Transfer and Inverted Repeat Dynamics.</title>
        <authorList>
            <person name="Kim J.I."/>
            <person name="Shin H."/>
            <person name="Skaloud P."/>
            <person name="Jung J."/>
            <person name="Yoon H.S."/>
            <person name="Archibald J.M."/>
            <person name="Shin W."/>
        </authorList>
    </citation>
    <scope>NUCLEOTIDE SEQUENCE</scope>
    <source>
        <strain evidence="7">CCMP1781</strain>
    </source>
</reference>
<dbReference type="HAMAP" id="MF_01369_B">
    <property type="entry name" value="Ribosomal_uL23_B"/>
    <property type="match status" value="1"/>
</dbReference>
<dbReference type="SUPFAM" id="SSF54189">
    <property type="entry name" value="Ribosomal proteins S24e, L23 and L15e"/>
    <property type="match status" value="1"/>
</dbReference>
<sequence>MENNNKKINELLNLIKYPSVTEKSINLYGNRQYTFIVDRNLRKIEIKYILENIFNITITKINTCILPIKQRRVGKFLGKRPQYKKAYIKLKEGQQISDLFN</sequence>
<name>A0A3G2R004_9STRA</name>
<dbReference type="InterPro" id="IPR013025">
    <property type="entry name" value="Ribosomal_uL23-like"/>
</dbReference>
<evidence type="ECO:0000256" key="1">
    <source>
        <dbReference type="ARBA" id="ARBA00006700"/>
    </source>
</evidence>
<keyword evidence="3" id="KW-0694">RNA-binding</keyword>
<evidence type="ECO:0000256" key="6">
    <source>
        <dbReference type="RuleBase" id="RU003934"/>
    </source>
</evidence>
<geneLocation type="plastid" evidence="7"/>
<evidence type="ECO:0000256" key="2">
    <source>
        <dbReference type="ARBA" id="ARBA00022730"/>
    </source>
</evidence>
<dbReference type="InterPro" id="IPR001014">
    <property type="entry name" value="Ribosomal_uL23_CS"/>
</dbReference>
<organism evidence="7">
    <name type="scientific">Neotessella volvocina</name>
    <dbReference type="NCBI Taxonomy" id="52559"/>
    <lineage>
        <taxon>Eukaryota</taxon>
        <taxon>Sar</taxon>
        <taxon>Stramenopiles</taxon>
        <taxon>Ochrophyta</taxon>
        <taxon>Synurophyceae</taxon>
        <taxon>Synurales</taxon>
        <taxon>Neotessellaceae</taxon>
        <taxon>Neotessella</taxon>
    </lineage>
</organism>
<dbReference type="GO" id="GO:0006412">
    <property type="term" value="P:translation"/>
    <property type="evidence" value="ECO:0007669"/>
    <property type="project" value="InterPro"/>
</dbReference>
<keyword evidence="4 6" id="KW-0689">Ribosomal protein</keyword>
<protein>
    <submittedName>
        <fullName evidence="7">Ribosomal protein L23</fullName>
    </submittedName>
</protein>